<sequence length="59" mass="6873">MIIVADNGMETQTRKLKDGITLDEAKAQVRELWEDDWLGLDYRLEDNDGNIILKLEHDD</sequence>
<dbReference type="EMBL" id="JACOOZ010000002">
    <property type="protein sequence ID" value="MBC5666931.1"/>
    <property type="molecule type" value="Genomic_DNA"/>
</dbReference>
<evidence type="ECO:0000313" key="2">
    <source>
        <dbReference type="Proteomes" id="UP000597877"/>
    </source>
</evidence>
<dbReference type="Proteomes" id="UP000597877">
    <property type="component" value="Unassembled WGS sequence"/>
</dbReference>
<dbReference type="RefSeq" id="WP_186839954.1">
    <property type="nucleotide sequence ID" value="NZ_JACOOZ010000002.1"/>
</dbReference>
<organism evidence="1 2">
    <name type="scientific">Eubacterium segne</name>
    <dbReference type="NCBI Taxonomy" id="2763045"/>
    <lineage>
        <taxon>Bacteria</taxon>
        <taxon>Bacillati</taxon>
        <taxon>Bacillota</taxon>
        <taxon>Clostridia</taxon>
        <taxon>Eubacteriales</taxon>
        <taxon>Eubacteriaceae</taxon>
        <taxon>Eubacterium</taxon>
    </lineage>
</organism>
<evidence type="ECO:0000313" key="1">
    <source>
        <dbReference type="EMBL" id="MBC5666931.1"/>
    </source>
</evidence>
<name>A0ABR7F017_9FIRM</name>
<comment type="caution">
    <text evidence="1">The sequence shown here is derived from an EMBL/GenBank/DDBJ whole genome shotgun (WGS) entry which is preliminary data.</text>
</comment>
<accession>A0ABR7F017</accession>
<protein>
    <submittedName>
        <fullName evidence="1">Uncharacterized protein</fullName>
    </submittedName>
</protein>
<keyword evidence="2" id="KW-1185">Reference proteome</keyword>
<reference evidence="1 2" key="1">
    <citation type="submission" date="2020-08" db="EMBL/GenBank/DDBJ databases">
        <title>Genome public.</title>
        <authorList>
            <person name="Liu C."/>
            <person name="Sun Q."/>
        </authorList>
    </citation>
    <scope>NUCLEOTIDE SEQUENCE [LARGE SCALE GENOMIC DNA]</scope>
    <source>
        <strain evidence="1 2">BX4</strain>
    </source>
</reference>
<gene>
    <name evidence="1" type="ORF">H8S00_02845</name>
</gene>
<proteinExistence type="predicted"/>